<dbReference type="EMBL" id="RJKE01000001">
    <property type="protein sequence ID" value="ROO83691.1"/>
    <property type="molecule type" value="Genomic_DNA"/>
</dbReference>
<dbReference type="InterPro" id="IPR003439">
    <property type="entry name" value="ABC_transporter-like_ATP-bd"/>
</dbReference>
<dbReference type="SUPFAM" id="SSF52540">
    <property type="entry name" value="P-loop containing nucleoside triphosphate hydrolases"/>
    <property type="match status" value="1"/>
</dbReference>
<feature type="region of interest" description="Disordered" evidence="4">
    <location>
        <begin position="230"/>
        <end position="258"/>
    </location>
</feature>
<dbReference type="InterPro" id="IPR003593">
    <property type="entry name" value="AAA+_ATPase"/>
</dbReference>
<evidence type="ECO:0000259" key="5">
    <source>
        <dbReference type="PROSITE" id="PS50893"/>
    </source>
</evidence>
<dbReference type="InterPro" id="IPR017871">
    <property type="entry name" value="ABC_transporter-like_CS"/>
</dbReference>
<dbReference type="GO" id="GO:0016887">
    <property type="term" value="F:ATP hydrolysis activity"/>
    <property type="evidence" value="ECO:0007669"/>
    <property type="project" value="InterPro"/>
</dbReference>
<dbReference type="CDD" id="cd03235">
    <property type="entry name" value="ABC_Metallic_Cations"/>
    <property type="match status" value="1"/>
</dbReference>
<dbReference type="RefSeq" id="WP_123663040.1">
    <property type="nucleotide sequence ID" value="NZ_RJKE01000001.1"/>
</dbReference>
<dbReference type="Gene3D" id="3.40.50.300">
    <property type="entry name" value="P-loop containing nucleotide triphosphate hydrolases"/>
    <property type="match status" value="1"/>
</dbReference>
<keyword evidence="3 6" id="KW-0067">ATP-binding</keyword>
<reference evidence="6 7" key="1">
    <citation type="submission" date="2018-11" db="EMBL/GenBank/DDBJ databases">
        <title>Sequencing the genomes of 1000 actinobacteria strains.</title>
        <authorList>
            <person name="Klenk H.-P."/>
        </authorList>
    </citation>
    <scope>NUCLEOTIDE SEQUENCE [LARGE SCALE GENOMIC DNA]</scope>
    <source>
        <strain evidence="6 7">DSM 44254</strain>
    </source>
</reference>
<dbReference type="SMART" id="SM00382">
    <property type="entry name" value="AAA"/>
    <property type="match status" value="1"/>
</dbReference>
<organism evidence="6 7">
    <name type="scientific">Actinocorallia herbida</name>
    <dbReference type="NCBI Taxonomy" id="58109"/>
    <lineage>
        <taxon>Bacteria</taxon>
        <taxon>Bacillati</taxon>
        <taxon>Actinomycetota</taxon>
        <taxon>Actinomycetes</taxon>
        <taxon>Streptosporangiales</taxon>
        <taxon>Thermomonosporaceae</taxon>
        <taxon>Actinocorallia</taxon>
    </lineage>
</organism>
<keyword evidence="2" id="KW-0547">Nucleotide-binding</keyword>
<dbReference type="Proteomes" id="UP000272400">
    <property type="component" value="Unassembled WGS sequence"/>
</dbReference>
<feature type="domain" description="ABC transporter" evidence="5">
    <location>
        <begin position="17"/>
        <end position="249"/>
    </location>
</feature>
<accession>A0A3N1CQU9</accession>
<name>A0A3N1CQU9_9ACTN</name>
<dbReference type="GO" id="GO:0005524">
    <property type="term" value="F:ATP binding"/>
    <property type="evidence" value="ECO:0007669"/>
    <property type="project" value="UniProtKB-KW"/>
</dbReference>
<dbReference type="OrthoDB" id="5296765at2"/>
<dbReference type="InterPro" id="IPR050153">
    <property type="entry name" value="Metal_Ion_Import_ABC"/>
</dbReference>
<evidence type="ECO:0000313" key="7">
    <source>
        <dbReference type="Proteomes" id="UP000272400"/>
    </source>
</evidence>
<evidence type="ECO:0000313" key="6">
    <source>
        <dbReference type="EMBL" id="ROO83691.1"/>
    </source>
</evidence>
<comment type="caution">
    <text evidence="6">The sequence shown here is derived from an EMBL/GenBank/DDBJ whole genome shotgun (WGS) entry which is preliminary data.</text>
</comment>
<keyword evidence="1" id="KW-0813">Transport</keyword>
<proteinExistence type="predicted"/>
<protein>
    <submittedName>
        <fullName evidence="6">Zinc transport system ATP-binding protein</fullName>
    </submittedName>
</protein>
<evidence type="ECO:0000256" key="3">
    <source>
        <dbReference type="ARBA" id="ARBA00022840"/>
    </source>
</evidence>
<dbReference type="Pfam" id="PF00005">
    <property type="entry name" value="ABC_tran"/>
    <property type="match status" value="1"/>
</dbReference>
<sequence>MTTTTEAPAAAGATPVFRLTGGRVRLDGREILHGIDLEVAPGEVVALMGPNGSGKSTLVRALLGLVPLSGGTRELFGARRFRDWGRIGYVPQRLSVGGGVPVTVREIVSSGRIARRARWRPASAADRHAVDHAMEAVGIAHLARQSAGGLSGGQQQRVLIARALAGQPDVIVMDEPLAGVDAANQDALAATLTRLVADGVTVLLVLHELGPLAGLITRSVVLEHGEIVHEGEAPEPSGDCAEPGHDHVHPHAEPAGASLWDTGFRAAKDC</sequence>
<keyword evidence="7" id="KW-1185">Reference proteome</keyword>
<dbReference type="PROSITE" id="PS50893">
    <property type="entry name" value="ABC_TRANSPORTER_2"/>
    <property type="match status" value="1"/>
</dbReference>
<evidence type="ECO:0000256" key="4">
    <source>
        <dbReference type="SAM" id="MobiDB-lite"/>
    </source>
</evidence>
<feature type="compositionally biased region" description="Basic and acidic residues" evidence="4">
    <location>
        <begin position="242"/>
        <end position="252"/>
    </location>
</feature>
<dbReference type="InterPro" id="IPR027417">
    <property type="entry name" value="P-loop_NTPase"/>
</dbReference>
<evidence type="ECO:0000256" key="1">
    <source>
        <dbReference type="ARBA" id="ARBA00022448"/>
    </source>
</evidence>
<dbReference type="PROSITE" id="PS00211">
    <property type="entry name" value="ABC_TRANSPORTER_1"/>
    <property type="match status" value="1"/>
</dbReference>
<gene>
    <name evidence="6" type="ORF">EDD29_1198</name>
</gene>
<evidence type="ECO:0000256" key="2">
    <source>
        <dbReference type="ARBA" id="ARBA00022741"/>
    </source>
</evidence>
<dbReference type="AlphaFoldDB" id="A0A3N1CQU9"/>
<dbReference type="PANTHER" id="PTHR42734">
    <property type="entry name" value="METAL TRANSPORT SYSTEM ATP-BINDING PROTEIN TM_0124-RELATED"/>
    <property type="match status" value="1"/>
</dbReference>